<evidence type="ECO:0000259" key="3">
    <source>
        <dbReference type="Pfam" id="PF13472"/>
    </source>
</evidence>
<dbReference type="SUPFAM" id="SSF50939">
    <property type="entry name" value="Sialidases"/>
    <property type="match status" value="1"/>
</dbReference>
<dbReference type="InterPro" id="IPR011040">
    <property type="entry name" value="Sialidase"/>
</dbReference>
<gene>
    <name evidence="4" type="ORF">Poly41_66040</name>
</gene>
<feature type="domain" description="SGNH hydrolase-type esterase" evidence="3">
    <location>
        <begin position="513"/>
        <end position="630"/>
    </location>
</feature>
<dbReference type="PANTHER" id="PTHR43752:SF2">
    <property type="entry name" value="BNR_ASP-BOX REPEAT FAMILY PROTEIN"/>
    <property type="match status" value="1"/>
</dbReference>
<keyword evidence="5" id="KW-1185">Reference proteome</keyword>
<dbReference type="Gene3D" id="3.40.50.1110">
    <property type="entry name" value="SGNH hydrolase"/>
    <property type="match status" value="1"/>
</dbReference>
<evidence type="ECO:0000313" key="4">
    <source>
        <dbReference type="EMBL" id="TWU30699.1"/>
    </source>
</evidence>
<keyword evidence="1" id="KW-0732">Signal</keyword>
<dbReference type="RefSeq" id="WP_231616103.1">
    <property type="nucleotide sequence ID" value="NZ_SJPV01000021.1"/>
</dbReference>
<sequence length="652" mass="71603" precursor="true">MKPTLTLLSVLLLAPLAVLHAADPVPLWDGRVPLLKTDELPVLKDVRFSVIKPYEFDKDGYRFLHGVGLCFHKRHLYASFGHNQGGENTDTEQARFCVSDDEGKTWSDVRTIDSGDGPVGVSHGAFLSHKGTLWAFQGAYTGTMSGVHTRAYVFDEASDQWKSKGTVIEDGFWPMQQPQQMDDGNWIMAGLNVGEGNPAIVAISHADDFLKWDVVPIPQAKDIKKMWGESTVIVSGKQVTNISRYGDKAEALVATSEDYGRTWSEMRPGNLPMTTSKPIAGTLSSGQRYLVCTTTADSGKRRSPLTIAVSRPGETLFSKVFVIRHAEFPDGPGESHKGAALSYPYAIEHDGKLYVGYSNSGDMSTRVGIGRELWNNNSAELAVIPIDQLRTDEGALSQTEPTNATEAAAMKAREEAELDQKYQAWVAKLTPAQQAWEKTLQAELGDFYLPIHKREKVAGRSNAWDFVEDDPGLPRVLLIGDSVSRAYTQTVRKELAGFANVHRAPANCGPTSTGLKRIDVWLGNGKWDVIHFNFGIHDRATPLADYATRLEQLVERMQQTGAKLVWASTTPIPDVADKYTAESIIERNAAAAEVVQRHAVAIDDLFTAITPRLAELQNPNDVHFTGPGNEFIGEQVASFLKSMIPIVSEPGK</sequence>
<dbReference type="Pfam" id="PF13472">
    <property type="entry name" value="Lipase_GDSL_2"/>
    <property type="match status" value="1"/>
</dbReference>
<dbReference type="SUPFAM" id="SSF52266">
    <property type="entry name" value="SGNH hydrolase"/>
    <property type="match status" value="1"/>
</dbReference>
<dbReference type="AlphaFoldDB" id="A0A5C6D734"/>
<accession>A0A5C6D734</accession>
<dbReference type="Gene3D" id="2.120.10.10">
    <property type="match status" value="1"/>
</dbReference>
<evidence type="ECO:0000313" key="5">
    <source>
        <dbReference type="Proteomes" id="UP000319143"/>
    </source>
</evidence>
<dbReference type="InterPro" id="IPR013830">
    <property type="entry name" value="SGNH_hydro"/>
</dbReference>
<dbReference type="CDD" id="cd00229">
    <property type="entry name" value="SGNH_hydrolase"/>
    <property type="match status" value="1"/>
</dbReference>
<feature type="domain" description="Sialidase" evidence="2">
    <location>
        <begin position="98"/>
        <end position="355"/>
    </location>
</feature>
<evidence type="ECO:0000256" key="1">
    <source>
        <dbReference type="SAM" id="SignalP"/>
    </source>
</evidence>
<feature type="signal peptide" evidence="1">
    <location>
        <begin position="1"/>
        <end position="21"/>
    </location>
</feature>
<name>A0A5C6D734_9BACT</name>
<dbReference type="EMBL" id="SJPV01000021">
    <property type="protein sequence ID" value="TWU30699.1"/>
    <property type="molecule type" value="Genomic_DNA"/>
</dbReference>
<dbReference type="PANTHER" id="PTHR43752">
    <property type="entry name" value="BNR/ASP-BOX REPEAT FAMILY PROTEIN"/>
    <property type="match status" value="1"/>
</dbReference>
<organism evidence="4 5">
    <name type="scientific">Novipirellula artificiosorum</name>
    <dbReference type="NCBI Taxonomy" id="2528016"/>
    <lineage>
        <taxon>Bacteria</taxon>
        <taxon>Pseudomonadati</taxon>
        <taxon>Planctomycetota</taxon>
        <taxon>Planctomycetia</taxon>
        <taxon>Pirellulales</taxon>
        <taxon>Pirellulaceae</taxon>
        <taxon>Novipirellula</taxon>
    </lineage>
</organism>
<dbReference type="Pfam" id="PF13088">
    <property type="entry name" value="BNR_2"/>
    <property type="match status" value="1"/>
</dbReference>
<comment type="caution">
    <text evidence="4">The sequence shown here is derived from an EMBL/GenBank/DDBJ whole genome shotgun (WGS) entry which is preliminary data.</text>
</comment>
<dbReference type="CDD" id="cd15482">
    <property type="entry name" value="Sialidase_non-viral"/>
    <property type="match status" value="1"/>
</dbReference>
<reference evidence="4 5" key="1">
    <citation type="submission" date="2019-02" db="EMBL/GenBank/DDBJ databases">
        <title>Deep-cultivation of Planctomycetes and their phenomic and genomic characterization uncovers novel biology.</title>
        <authorList>
            <person name="Wiegand S."/>
            <person name="Jogler M."/>
            <person name="Boedeker C."/>
            <person name="Pinto D."/>
            <person name="Vollmers J."/>
            <person name="Rivas-Marin E."/>
            <person name="Kohn T."/>
            <person name="Peeters S.H."/>
            <person name="Heuer A."/>
            <person name="Rast P."/>
            <person name="Oberbeckmann S."/>
            <person name="Bunk B."/>
            <person name="Jeske O."/>
            <person name="Meyerdierks A."/>
            <person name="Storesund J.E."/>
            <person name="Kallscheuer N."/>
            <person name="Luecker S."/>
            <person name="Lage O.M."/>
            <person name="Pohl T."/>
            <person name="Merkel B.J."/>
            <person name="Hornburger P."/>
            <person name="Mueller R.-W."/>
            <person name="Bruemmer F."/>
            <person name="Labrenz M."/>
            <person name="Spormann A.M."/>
            <person name="Op Den Camp H."/>
            <person name="Overmann J."/>
            <person name="Amann R."/>
            <person name="Jetten M.S.M."/>
            <person name="Mascher T."/>
            <person name="Medema M.H."/>
            <person name="Devos D.P."/>
            <person name="Kaster A.-K."/>
            <person name="Ovreas L."/>
            <person name="Rohde M."/>
            <person name="Galperin M.Y."/>
            <person name="Jogler C."/>
        </authorList>
    </citation>
    <scope>NUCLEOTIDE SEQUENCE [LARGE SCALE GENOMIC DNA]</scope>
    <source>
        <strain evidence="4 5">Poly41</strain>
    </source>
</reference>
<protein>
    <submittedName>
        <fullName evidence="4">Uncharacterized protein</fullName>
    </submittedName>
</protein>
<dbReference type="GO" id="GO:0016788">
    <property type="term" value="F:hydrolase activity, acting on ester bonds"/>
    <property type="evidence" value="ECO:0007669"/>
    <property type="project" value="UniProtKB-ARBA"/>
</dbReference>
<feature type="chain" id="PRO_5022728512" evidence="1">
    <location>
        <begin position="22"/>
        <end position="652"/>
    </location>
</feature>
<dbReference type="InterPro" id="IPR036514">
    <property type="entry name" value="SGNH_hydro_sf"/>
</dbReference>
<dbReference type="InterPro" id="IPR036278">
    <property type="entry name" value="Sialidase_sf"/>
</dbReference>
<dbReference type="Proteomes" id="UP000319143">
    <property type="component" value="Unassembled WGS sequence"/>
</dbReference>
<evidence type="ECO:0000259" key="2">
    <source>
        <dbReference type="Pfam" id="PF13088"/>
    </source>
</evidence>
<proteinExistence type="predicted"/>